<dbReference type="RefSeq" id="WP_188406066.1">
    <property type="nucleotide sequence ID" value="NZ_BMGL01000007.1"/>
</dbReference>
<dbReference type="Pfam" id="PF14109">
    <property type="entry name" value="GldH_lipo"/>
    <property type="match status" value="1"/>
</dbReference>
<accession>A0A916ZVG4</accession>
<dbReference type="PROSITE" id="PS51257">
    <property type="entry name" value="PROKAR_LIPOPROTEIN"/>
    <property type="match status" value="1"/>
</dbReference>
<proteinExistence type="predicted"/>
<dbReference type="EMBL" id="BMGL01000007">
    <property type="protein sequence ID" value="GGE13456.1"/>
    <property type="molecule type" value="Genomic_DNA"/>
</dbReference>
<name>A0A916ZVG4_9FLAO</name>
<dbReference type="Proteomes" id="UP000599688">
    <property type="component" value="Unassembled WGS sequence"/>
</dbReference>
<dbReference type="InterPro" id="IPR020018">
    <property type="entry name" value="Motility-assoc_lipoprot_GldH"/>
</dbReference>
<evidence type="ECO:0000313" key="1">
    <source>
        <dbReference type="EMBL" id="GGE13456.1"/>
    </source>
</evidence>
<gene>
    <name evidence="1" type="primary">gldH</name>
    <name evidence="1" type="ORF">GCM10010831_13530</name>
</gene>
<comment type="caution">
    <text evidence="1">The sequence shown here is derived from an EMBL/GenBank/DDBJ whole genome shotgun (WGS) entry which is preliminary data.</text>
</comment>
<dbReference type="NCBIfam" id="TIGR03511">
    <property type="entry name" value="GldH_lipo"/>
    <property type="match status" value="1"/>
</dbReference>
<keyword evidence="1" id="KW-0449">Lipoprotein</keyword>
<evidence type="ECO:0000313" key="2">
    <source>
        <dbReference type="Proteomes" id="UP000599688"/>
    </source>
</evidence>
<sequence length="164" mass="19161">MRNSLVFFFLLTILFSCTNKDYAFLEYKNLDGSWHKNDTLEFQFAPKDTIQSFNVYIQLRNNLDYEFRNIYLISSIVFPNGKVVVDTLEYPMAYPDGEFMGKGANVIENKLWLKENVTFNEEGEYIFKLQQSVRKTGETEALTELNGILDVGIQVEEIKNNHEE</sequence>
<reference evidence="1 2" key="1">
    <citation type="journal article" date="2014" name="Int. J. Syst. Evol. Microbiol.">
        <title>Complete genome sequence of Corynebacterium casei LMG S-19264T (=DSM 44701T), isolated from a smear-ripened cheese.</title>
        <authorList>
            <consortium name="US DOE Joint Genome Institute (JGI-PGF)"/>
            <person name="Walter F."/>
            <person name="Albersmeier A."/>
            <person name="Kalinowski J."/>
            <person name="Ruckert C."/>
        </authorList>
    </citation>
    <scope>NUCLEOTIDE SEQUENCE [LARGE SCALE GENOMIC DNA]</scope>
    <source>
        <strain evidence="1 2">CGMCC 1.12925</strain>
    </source>
</reference>
<dbReference type="AlphaFoldDB" id="A0A916ZVG4"/>
<protein>
    <submittedName>
        <fullName evidence="1">Gliding motility lipoprotein GldH</fullName>
    </submittedName>
</protein>
<organism evidence="1 2">
    <name type="scientific">Psychroflexus salis</name>
    <dbReference type="NCBI Taxonomy" id="1526574"/>
    <lineage>
        <taxon>Bacteria</taxon>
        <taxon>Pseudomonadati</taxon>
        <taxon>Bacteroidota</taxon>
        <taxon>Flavobacteriia</taxon>
        <taxon>Flavobacteriales</taxon>
        <taxon>Flavobacteriaceae</taxon>
        <taxon>Psychroflexus</taxon>
    </lineage>
</organism>
<keyword evidence="2" id="KW-1185">Reference proteome</keyword>